<dbReference type="EMBL" id="DS114148">
    <property type="protein sequence ID" value="EAX89986.1"/>
    <property type="molecule type" value="Genomic_DNA"/>
</dbReference>
<dbReference type="Gene3D" id="3.80.10.10">
    <property type="entry name" value="Ribonuclease Inhibitor"/>
    <property type="match status" value="5"/>
</dbReference>
<evidence type="ECO:0000313" key="1">
    <source>
        <dbReference type="EMBL" id="EAX89986.1"/>
    </source>
</evidence>
<dbReference type="GO" id="GO:0051168">
    <property type="term" value="P:nuclear export"/>
    <property type="evidence" value="ECO:0000318"/>
    <property type="project" value="GO_Central"/>
</dbReference>
<dbReference type="STRING" id="5722.A2FYN5"/>
<dbReference type="InterPro" id="IPR052394">
    <property type="entry name" value="LRR-containing"/>
</dbReference>
<dbReference type="GO" id="GO:0005829">
    <property type="term" value="C:cytosol"/>
    <property type="evidence" value="ECO:0000318"/>
    <property type="project" value="GO_Central"/>
</dbReference>
<evidence type="ECO:0000313" key="2">
    <source>
        <dbReference type="Proteomes" id="UP000001542"/>
    </source>
</evidence>
<gene>
    <name evidence="1" type="ORF">TVAG_124580</name>
</gene>
<protein>
    <submittedName>
        <fullName evidence="1">Leucine Rich Repeat family protein</fullName>
    </submittedName>
</protein>
<dbReference type="AlphaFoldDB" id="A2FYN5"/>
<dbReference type="GO" id="GO:0031267">
    <property type="term" value="F:small GTPase binding"/>
    <property type="evidence" value="ECO:0000318"/>
    <property type="project" value="GO_Central"/>
</dbReference>
<dbReference type="GO" id="GO:0048471">
    <property type="term" value="C:perinuclear region of cytoplasm"/>
    <property type="evidence" value="ECO:0000318"/>
    <property type="project" value="GO_Central"/>
</dbReference>
<proteinExistence type="predicted"/>
<dbReference type="SUPFAM" id="SSF52047">
    <property type="entry name" value="RNI-like"/>
    <property type="match status" value="2"/>
</dbReference>
<dbReference type="PANTHER" id="PTHR24114:SF2">
    <property type="entry name" value="F-BOX DOMAIN-CONTAINING PROTEIN-RELATED"/>
    <property type="match status" value="1"/>
</dbReference>
<name>A2FYN5_TRIV3</name>
<reference evidence="1" key="1">
    <citation type="submission" date="2006-10" db="EMBL/GenBank/DDBJ databases">
        <authorList>
            <person name="Amadeo P."/>
            <person name="Zhao Q."/>
            <person name="Wortman J."/>
            <person name="Fraser-Liggett C."/>
            <person name="Carlton J."/>
        </authorList>
    </citation>
    <scope>NUCLEOTIDE SEQUENCE</scope>
    <source>
        <strain evidence="1">G3</strain>
    </source>
</reference>
<sequence>MADNPHRQKHPAFERFNKIMVSTEKNDPIINTVNLSGFEMDDSTTNRFCEAMNRNYFISKIILCKNSLSTHSCMQIFDLLKSNPKIIYLEISDNCVNDSSLEYLSTILISLPSIRDPITLILRKNEFTQYGAKSIARFISLNAPVSWLDLRGNSQITDEGIQLIARSLETNTILSLLDLIKCGCGKDGAAAISDSLTKNRSLKTLLLQDKFEDPAISSLGTLLSNPLCSLEQLYLWKCNLTTPLLEKLCDSLKTNHSLVTLALSYNGFEDETVFALSKMIYSNTSIKKLHLGSNNFSCASAGFLSIAISQNKTLENLDLSRNFLNSNGLWPIAVALESNSHIQYLDIRDNNIDASGAVLISDLFLHNKSITTVRLSRNMFGDAAVALLSGTFRSNSTLRDVELDDVMMTSRGFIALCSALSQNKAIERISVSQNRLCVKAMRAFKDLLAITKTLASVSLSHCNIDDSCCLQIAEGLSLNSSLRSIDISNNIYTVAGLSVIADSIMNNYTLCRIDYFGCNIEGDDFAKSVGGRISDCIERNDYYNHNITMKEMGLLATCEELCSY</sequence>
<dbReference type="Pfam" id="PF13516">
    <property type="entry name" value="LRR_6"/>
    <property type="match status" value="4"/>
</dbReference>
<dbReference type="InParanoid" id="A2FYN5"/>
<dbReference type="KEGG" id="tva:4747669"/>
<accession>A2FYN5</accession>
<organism evidence="1 2">
    <name type="scientific">Trichomonas vaginalis (strain ATCC PRA-98 / G3)</name>
    <dbReference type="NCBI Taxonomy" id="412133"/>
    <lineage>
        <taxon>Eukaryota</taxon>
        <taxon>Metamonada</taxon>
        <taxon>Parabasalia</taxon>
        <taxon>Trichomonadida</taxon>
        <taxon>Trichomonadidae</taxon>
        <taxon>Trichomonas</taxon>
    </lineage>
</organism>
<dbReference type="RefSeq" id="XP_001302916.1">
    <property type="nucleotide sequence ID" value="XM_001302915.1"/>
</dbReference>
<keyword evidence="2" id="KW-1185">Reference proteome</keyword>
<dbReference type="Proteomes" id="UP000001542">
    <property type="component" value="Unassembled WGS sequence"/>
</dbReference>
<dbReference type="VEuPathDB" id="TrichDB:TVAGG3_0010740"/>
<dbReference type="GO" id="GO:0005634">
    <property type="term" value="C:nucleus"/>
    <property type="evidence" value="ECO:0000318"/>
    <property type="project" value="GO_Central"/>
</dbReference>
<dbReference type="eggNOG" id="KOG4308">
    <property type="taxonomic scope" value="Eukaryota"/>
</dbReference>
<reference evidence="1" key="2">
    <citation type="journal article" date="2007" name="Science">
        <title>Draft genome sequence of the sexually transmitted pathogen Trichomonas vaginalis.</title>
        <authorList>
            <person name="Carlton J.M."/>
            <person name="Hirt R.P."/>
            <person name="Silva J.C."/>
            <person name="Delcher A.L."/>
            <person name="Schatz M."/>
            <person name="Zhao Q."/>
            <person name="Wortman J.R."/>
            <person name="Bidwell S.L."/>
            <person name="Alsmark U.C.M."/>
            <person name="Besteiro S."/>
            <person name="Sicheritz-Ponten T."/>
            <person name="Noel C.J."/>
            <person name="Dacks J.B."/>
            <person name="Foster P.G."/>
            <person name="Simillion C."/>
            <person name="Van de Peer Y."/>
            <person name="Miranda-Saavedra D."/>
            <person name="Barton G.J."/>
            <person name="Westrop G.D."/>
            <person name="Mueller S."/>
            <person name="Dessi D."/>
            <person name="Fiori P.L."/>
            <person name="Ren Q."/>
            <person name="Paulsen I."/>
            <person name="Zhang H."/>
            <person name="Bastida-Corcuera F.D."/>
            <person name="Simoes-Barbosa A."/>
            <person name="Brown M.T."/>
            <person name="Hayes R.D."/>
            <person name="Mukherjee M."/>
            <person name="Okumura C.Y."/>
            <person name="Schneider R."/>
            <person name="Smith A.J."/>
            <person name="Vanacova S."/>
            <person name="Villalvazo M."/>
            <person name="Haas B.J."/>
            <person name="Pertea M."/>
            <person name="Feldblyum T.V."/>
            <person name="Utterback T.R."/>
            <person name="Shu C.L."/>
            <person name="Osoegawa K."/>
            <person name="de Jong P.J."/>
            <person name="Hrdy I."/>
            <person name="Horvathova L."/>
            <person name="Zubacova Z."/>
            <person name="Dolezal P."/>
            <person name="Malik S.B."/>
            <person name="Logsdon J.M. Jr."/>
            <person name="Henze K."/>
            <person name="Gupta A."/>
            <person name="Wang C.C."/>
            <person name="Dunne R.L."/>
            <person name="Upcroft J.A."/>
            <person name="Upcroft P."/>
            <person name="White O."/>
            <person name="Salzberg S.L."/>
            <person name="Tang P."/>
            <person name="Chiu C.-H."/>
            <person name="Lee Y.-S."/>
            <person name="Embley T.M."/>
            <person name="Coombs G.H."/>
            <person name="Mottram J.C."/>
            <person name="Tachezy J."/>
            <person name="Fraser-Liggett C.M."/>
            <person name="Johnson P.J."/>
        </authorList>
    </citation>
    <scope>NUCLEOTIDE SEQUENCE [LARGE SCALE GENOMIC DNA]</scope>
    <source>
        <strain evidence="1">G3</strain>
    </source>
</reference>
<dbReference type="InterPro" id="IPR032675">
    <property type="entry name" value="LRR_dom_sf"/>
</dbReference>
<dbReference type="OMA" id="NITMKEM"/>
<dbReference type="SMR" id="A2FYN5"/>
<dbReference type="VEuPathDB" id="TrichDB:TVAG_124580"/>
<dbReference type="SMART" id="SM00368">
    <property type="entry name" value="LRR_RI"/>
    <property type="match status" value="13"/>
</dbReference>
<dbReference type="InterPro" id="IPR001611">
    <property type="entry name" value="Leu-rich_rpt"/>
</dbReference>
<dbReference type="PANTHER" id="PTHR24114">
    <property type="entry name" value="LEUCINE RICH REPEAT FAMILY PROTEIN"/>
    <property type="match status" value="1"/>
</dbReference>
<dbReference type="OrthoDB" id="120976at2759"/>
<dbReference type="GO" id="GO:0005096">
    <property type="term" value="F:GTPase activator activity"/>
    <property type="evidence" value="ECO:0000318"/>
    <property type="project" value="GO_Central"/>
</dbReference>